<comment type="caution">
    <text evidence="2">The sequence shown here is derived from an EMBL/GenBank/DDBJ whole genome shotgun (WGS) entry which is preliminary data.</text>
</comment>
<sequence>MKKLLSYLLPITVSEIETEKNGKVTVTYDFGKKLLHSQNANYSYGSLQKILEFGLNQVPVSSCNSVLILGFGGGSVVPSLRERFGYKKSIDAVDFDANIIALALEEFGLKNDNQLTTIHQEAFAYLQTCTKTYDLIVVDIFVDQLVPATFYTTEFWNALQSHLTPNGHFIFNASIFGQNEEELTALHRHLNTNFEVKRFDLVEGSNTLLSGKIKV</sequence>
<dbReference type="EMBL" id="QLST01000007">
    <property type="protein sequence ID" value="RBA28456.1"/>
    <property type="molecule type" value="Genomic_DNA"/>
</dbReference>
<dbReference type="GO" id="GO:0006596">
    <property type="term" value="P:polyamine biosynthetic process"/>
    <property type="evidence" value="ECO:0007669"/>
    <property type="project" value="UniProtKB-KW"/>
</dbReference>
<protein>
    <submittedName>
        <fullName evidence="2">Spermine synthase</fullName>
    </submittedName>
</protein>
<dbReference type="SUPFAM" id="SSF53335">
    <property type="entry name" value="S-adenosyl-L-methionine-dependent methyltransferases"/>
    <property type="match status" value="1"/>
</dbReference>
<dbReference type="InterPro" id="IPR029063">
    <property type="entry name" value="SAM-dependent_MTases_sf"/>
</dbReference>
<proteinExistence type="predicted"/>
<name>A0A365P1Q9_9FLAO</name>
<evidence type="ECO:0000313" key="3">
    <source>
        <dbReference type="Proteomes" id="UP000253319"/>
    </source>
</evidence>
<dbReference type="Proteomes" id="UP000253319">
    <property type="component" value="Unassembled WGS sequence"/>
</dbReference>
<dbReference type="AlphaFoldDB" id="A0A365P1Q9"/>
<accession>A0A365P1Q9</accession>
<dbReference type="PANTHER" id="PTHR43317">
    <property type="entry name" value="THERMOSPERMINE SYNTHASE ACAULIS5"/>
    <property type="match status" value="1"/>
</dbReference>
<organism evidence="2 3">
    <name type="scientific">Flavobacterium tibetense</name>
    <dbReference type="NCBI Taxonomy" id="2233533"/>
    <lineage>
        <taxon>Bacteria</taxon>
        <taxon>Pseudomonadati</taxon>
        <taxon>Bacteroidota</taxon>
        <taxon>Flavobacteriia</taxon>
        <taxon>Flavobacteriales</taxon>
        <taxon>Flavobacteriaceae</taxon>
        <taxon>Flavobacterium</taxon>
    </lineage>
</organism>
<dbReference type="NCBIfam" id="NF037959">
    <property type="entry name" value="MFS_SpdSyn"/>
    <property type="match status" value="1"/>
</dbReference>
<reference evidence="2 3" key="1">
    <citation type="submission" date="2018-06" db="EMBL/GenBank/DDBJ databases">
        <title>Flavobacterium tibetense sp. nov., isolated from a wetland YonghuCo on Tibetan Plateau.</title>
        <authorList>
            <person name="Xing P."/>
            <person name="Phurbu D."/>
            <person name="Lu H."/>
        </authorList>
    </citation>
    <scope>NUCLEOTIDE SEQUENCE [LARGE SCALE GENOMIC DNA]</scope>
    <source>
        <strain evidence="2 3">YH5</strain>
    </source>
</reference>
<evidence type="ECO:0000256" key="1">
    <source>
        <dbReference type="ARBA" id="ARBA00023115"/>
    </source>
</evidence>
<keyword evidence="3" id="KW-1185">Reference proteome</keyword>
<dbReference type="OrthoDB" id="650847at2"/>
<dbReference type="RefSeq" id="WP_113988946.1">
    <property type="nucleotide sequence ID" value="NZ_QLST01000007.1"/>
</dbReference>
<dbReference type="Gene3D" id="3.40.50.150">
    <property type="entry name" value="Vaccinia Virus protein VP39"/>
    <property type="match status" value="1"/>
</dbReference>
<gene>
    <name evidence="2" type="ORF">DPN68_07030</name>
</gene>
<keyword evidence="1" id="KW-0620">Polyamine biosynthesis</keyword>
<dbReference type="Pfam" id="PF01564">
    <property type="entry name" value="Spermine_synth"/>
    <property type="match status" value="1"/>
</dbReference>
<dbReference type="PANTHER" id="PTHR43317:SF1">
    <property type="entry name" value="THERMOSPERMINE SYNTHASE ACAULIS5"/>
    <property type="match status" value="1"/>
</dbReference>
<evidence type="ECO:0000313" key="2">
    <source>
        <dbReference type="EMBL" id="RBA28456.1"/>
    </source>
</evidence>